<dbReference type="PANTHER" id="PTHR48476:SF2">
    <property type="entry name" value="SHORT-CHAIN DEHYDROGENASE_REDUCTASE"/>
    <property type="match status" value="1"/>
</dbReference>
<sequence length="168" mass="18248">MSKSSWIATGYEDGTVRLTWYSPGIENWSTSKLLVEHVGGSAVRSICCVSKLHTIPSAVIIVPDDKSEQNVADVDKYNPTFLISWLSTDMPTNLQKYLKEDGVNITANSLHPGTIVTNLFRHNSAVNSLINVIGKPMLKNAQQGAATTMLSSIASTSEGSKEWSFDAT</sequence>
<keyword evidence="2" id="KW-1185">Reference proteome</keyword>
<comment type="caution">
    <text evidence="1">The sequence shown here is derived from an EMBL/GenBank/DDBJ whole genome shotgun (WGS) entry which is preliminary data.</text>
</comment>
<dbReference type="Proteomes" id="UP001058974">
    <property type="component" value="Chromosome 1"/>
</dbReference>
<organism evidence="1 2">
    <name type="scientific">Pisum sativum</name>
    <name type="common">Garden pea</name>
    <name type="synonym">Lathyrus oleraceus</name>
    <dbReference type="NCBI Taxonomy" id="3888"/>
    <lineage>
        <taxon>Eukaryota</taxon>
        <taxon>Viridiplantae</taxon>
        <taxon>Streptophyta</taxon>
        <taxon>Embryophyta</taxon>
        <taxon>Tracheophyta</taxon>
        <taxon>Spermatophyta</taxon>
        <taxon>Magnoliopsida</taxon>
        <taxon>eudicotyledons</taxon>
        <taxon>Gunneridae</taxon>
        <taxon>Pentapetalae</taxon>
        <taxon>rosids</taxon>
        <taxon>fabids</taxon>
        <taxon>Fabales</taxon>
        <taxon>Fabaceae</taxon>
        <taxon>Papilionoideae</taxon>
        <taxon>50 kb inversion clade</taxon>
        <taxon>NPAAA clade</taxon>
        <taxon>Hologalegina</taxon>
        <taxon>IRL clade</taxon>
        <taxon>Fabeae</taxon>
        <taxon>Lathyrus</taxon>
    </lineage>
</organism>
<protein>
    <submittedName>
        <fullName evidence="1">Uncharacterized protein</fullName>
    </submittedName>
</protein>
<evidence type="ECO:0000313" key="1">
    <source>
        <dbReference type="EMBL" id="KAI5444439.1"/>
    </source>
</evidence>
<proteinExistence type="predicted"/>
<dbReference type="EMBL" id="JAMSHJ010000001">
    <property type="protein sequence ID" value="KAI5444439.1"/>
    <property type="molecule type" value="Genomic_DNA"/>
</dbReference>
<dbReference type="AlphaFoldDB" id="A0A9D5GXE2"/>
<dbReference type="PANTHER" id="PTHR48476">
    <property type="entry name" value="SHORT-CHAIN DEHYDROGENASE TIC 32, CHLOROPLASTIC-LIKE"/>
    <property type="match status" value="1"/>
</dbReference>
<evidence type="ECO:0000313" key="2">
    <source>
        <dbReference type="Proteomes" id="UP001058974"/>
    </source>
</evidence>
<reference evidence="1 2" key="1">
    <citation type="journal article" date="2022" name="Nat. Genet.">
        <title>Improved pea reference genome and pan-genome highlight genomic features and evolutionary characteristics.</title>
        <authorList>
            <person name="Yang T."/>
            <person name="Liu R."/>
            <person name="Luo Y."/>
            <person name="Hu S."/>
            <person name="Wang D."/>
            <person name="Wang C."/>
            <person name="Pandey M.K."/>
            <person name="Ge S."/>
            <person name="Xu Q."/>
            <person name="Li N."/>
            <person name="Li G."/>
            <person name="Huang Y."/>
            <person name="Saxena R.K."/>
            <person name="Ji Y."/>
            <person name="Li M."/>
            <person name="Yan X."/>
            <person name="He Y."/>
            <person name="Liu Y."/>
            <person name="Wang X."/>
            <person name="Xiang C."/>
            <person name="Varshney R.K."/>
            <person name="Ding H."/>
            <person name="Gao S."/>
            <person name="Zong X."/>
        </authorList>
    </citation>
    <scope>NUCLEOTIDE SEQUENCE [LARGE SCALE GENOMIC DNA]</scope>
    <source>
        <strain evidence="1 2">cv. Zhongwan 6</strain>
    </source>
</reference>
<name>A0A9D5GXE2_PEA</name>
<dbReference type="Gramene" id="Psat01G0289600-T1">
    <property type="protein sequence ID" value="KAI5444439.1"/>
    <property type="gene ID" value="KIW84_012896"/>
</dbReference>
<dbReference type="Gene3D" id="3.40.50.720">
    <property type="entry name" value="NAD(P)-binding Rossmann-like Domain"/>
    <property type="match status" value="1"/>
</dbReference>
<dbReference type="InterPro" id="IPR055280">
    <property type="entry name" value="TIC32"/>
</dbReference>
<gene>
    <name evidence="1" type="ORF">KIW84_012896</name>
</gene>
<accession>A0A9D5GXE2</accession>